<keyword evidence="7" id="KW-1185">Reference proteome</keyword>
<evidence type="ECO:0000256" key="2">
    <source>
        <dbReference type="ARBA" id="ARBA00007801"/>
    </source>
</evidence>
<dbReference type="Proteomes" id="UP000186364">
    <property type="component" value="Unassembled WGS sequence"/>
</dbReference>
<gene>
    <name evidence="6" type="ORF">BJF93_19285</name>
</gene>
<protein>
    <submittedName>
        <fullName evidence="6">FAD-binding monooxygenase</fullName>
    </submittedName>
</protein>
<dbReference type="PRINTS" id="PR00420">
    <property type="entry name" value="RNGMNOXGNASE"/>
</dbReference>
<organism evidence="6 7">
    <name type="scientific">Xaviernesmea oryzae</name>
    <dbReference type="NCBI Taxonomy" id="464029"/>
    <lineage>
        <taxon>Bacteria</taxon>
        <taxon>Pseudomonadati</taxon>
        <taxon>Pseudomonadota</taxon>
        <taxon>Alphaproteobacteria</taxon>
        <taxon>Hyphomicrobiales</taxon>
        <taxon>Rhizobiaceae</taxon>
        <taxon>Rhizobium/Agrobacterium group</taxon>
        <taxon>Xaviernesmea</taxon>
    </lineage>
</organism>
<comment type="cofactor">
    <cofactor evidence="1">
        <name>FAD</name>
        <dbReference type="ChEBI" id="CHEBI:57692"/>
    </cofactor>
</comment>
<dbReference type="PROSITE" id="PS51257">
    <property type="entry name" value="PROKAR_LIPOPROTEIN"/>
    <property type="match status" value="1"/>
</dbReference>
<dbReference type="GO" id="GO:0071949">
    <property type="term" value="F:FAD binding"/>
    <property type="evidence" value="ECO:0007669"/>
    <property type="project" value="InterPro"/>
</dbReference>
<dbReference type="AlphaFoldDB" id="A0A1Q9B1G1"/>
<evidence type="ECO:0000256" key="1">
    <source>
        <dbReference type="ARBA" id="ARBA00001974"/>
    </source>
</evidence>
<dbReference type="Gene3D" id="3.40.30.120">
    <property type="match status" value="1"/>
</dbReference>
<dbReference type="PANTHER" id="PTHR43004">
    <property type="entry name" value="TRK SYSTEM POTASSIUM UPTAKE PROTEIN"/>
    <property type="match status" value="1"/>
</dbReference>
<dbReference type="InterPro" id="IPR036188">
    <property type="entry name" value="FAD/NAD-bd_sf"/>
</dbReference>
<comment type="similarity">
    <text evidence="2">Belongs to the PheA/TfdB FAD monooxygenase family.</text>
</comment>
<evidence type="ECO:0000313" key="7">
    <source>
        <dbReference type="Proteomes" id="UP000186364"/>
    </source>
</evidence>
<dbReference type="OrthoDB" id="9791689at2"/>
<name>A0A1Q9B1G1_9HYPH</name>
<evidence type="ECO:0000259" key="5">
    <source>
        <dbReference type="Pfam" id="PF01494"/>
    </source>
</evidence>
<reference evidence="6 7" key="1">
    <citation type="submission" date="2016-09" db="EMBL/GenBank/DDBJ databases">
        <title>Rhizobium sp. nov., a novel species isolated from the rice rhizosphere.</title>
        <authorList>
            <person name="Zhao J."/>
            <person name="Zhang X."/>
        </authorList>
    </citation>
    <scope>NUCLEOTIDE SEQUENCE [LARGE SCALE GENOMIC DNA]</scope>
    <source>
        <strain evidence="6 7">1.7048</strain>
    </source>
</reference>
<proteinExistence type="inferred from homology"/>
<keyword evidence="3" id="KW-0285">Flavoprotein</keyword>
<dbReference type="InterPro" id="IPR036249">
    <property type="entry name" value="Thioredoxin-like_sf"/>
</dbReference>
<dbReference type="InterPro" id="IPR002938">
    <property type="entry name" value="FAD-bd"/>
</dbReference>
<dbReference type="InterPro" id="IPR050641">
    <property type="entry name" value="RIFMO-like"/>
</dbReference>
<dbReference type="SUPFAM" id="SSF52833">
    <property type="entry name" value="Thioredoxin-like"/>
    <property type="match status" value="1"/>
</dbReference>
<dbReference type="Gene3D" id="3.30.70.2450">
    <property type="match status" value="1"/>
</dbReference>
<dbReference type="EMBL" id="MKIP01000030">
    <property type="protein sequence ID" value="OLP61834.1"/>
    <property type="molecule type" value="Genomic_DNA"/>
</dbReference>
<accession>A0A1Q9B1G1</accession>
<evidence type="ECO:0000256" key="4">
    <source>
        <dbReference type="ARBA" id="ARBA00022827"/>
    </source>
</evidence>
<evidence type="ECO:0000256" key="3">
    <source>
        <dbReference type="ARBA" id="ARBA00022630"/>
    </source>
</evidence>
<evidence type="ECO:0000313" key="6">
    <source>
        <dbReference type="EMBL" id="OLP61834.1"/>
    </source>
</evidence>
<dbReference type="Gene3D" id="3.50.50.60">
    <property type="entry name" value="FAD/NAD(P)-binding domain"/>
    <property type="match status" value="1"/>
</dbReference>
<keyword evidence="4" id="KW-0274">FAD</keyword>
<dbReference type="PANTHER" id="PTHR43004:SF19">
    <property type="entry name" value="BINDING MONOOXYGENASE, PUTATIVE (JCVI)-RELATED"/>
    <property type="match status" value="1"/>
</dbReference>
<dbReference type="Pfam" id="PF01494">
    <property type="entry name" value="FAD_binding_3"/>
    <property type="match status" value="1"/>
</dbReference>
<comment type="caution">
    <text evidence="6">The sequence shown here is derived from an EMBL/GenBank/DDBJ whole genome shotgun (WGS) entry which is preliminary data.</text>
</comment>
<dbReference type="GO" id="GO:0016709">
    <property type="term" value="F:oxidoreductase activity, acting on paired donors, with incorporation or reduction of molecular oxygen, NAD(P)H as one donor, and incorporation of one atom of oxygen"/>
    <property type="evidence" value="ECO:0007669"/>
    <property type="project" value="UniProtKB-ARBA"/>
</dbReference>
<keyword evidence="6" id="KW-0560">Oxidoreductase</keyword>
<dbReference type="SUPFAM" id="SSF51905">
    <property type="entry name" value="FAD/NAD(P)-binding domain"/>
    <property type="match status" value="1"/>
</dbReference>
<feature type="domain" description="FAD-binding" evidence="5">
    <location>
        <begin position="10"/>
        <end position="353"/>
    </location>
</feature>
<keyword evidence="6" id="KW-0503">Monooxygenase</keyword>
<sequence length="566" mass="61624">MTRMSQNAFDTDILIAGSGPVGLVLACALAHHGIDFRIIEQRHAPKPHSRANNLWARPQELLAGIGIRDALAEKAYSITSVSTMINGQPVDPVEIADVDSPYGKVLYSGQDIIEKTLTAQIEAHGGRVERGRRLVSFVQDADGVTATIAAAPDDEEDAAHVESDGPVETLRCRYLVGADGGDSLVRSLLGLDFEPEKLPNCMNRQVDAKLSWRRSTDFDQLWFFYYPKGFCGVLPVWGGYHRLFFLADDTGIPDRDPTLEEMQAIAREVTEDETLTLTDPIWLTHSRFQHGVAAHYARDRVFLVGDAGHRTLPIGGQGMNAGLHDAVGLAWRLAMVLQEQAMPPLLDSYDQERGGEHRALDDRQAKGFHNSVYRGRVKDAAIDVAAKLLPSIGTLLQGTDDLQQLSVAYPESPLSDDHLRGLGDVLHRRAPHAGDRAPDCKLVTAEGASTTLFAQITNPDGISWGWSLLAFDGRRAEALSALEAAIAAAEDWKWIRPRLVLGAALPASANIVSLSDLDDTAHAAYGLSGKPALILIRPDGHIAFRGPADRPDLLKAYCQRNFGAAR</sequence>